<evidence type="ECO:0000256" key="1">
    <source>
        <dbReference type="SAM" id="MobiDB-lite"/>
    </source>
</evidence>
<protein>
    <submittedName>
        <fullName evidence="3">XPB/Ssl2-like helicase family protein</fullName>
    </submittedName>
</protein>
<keyword evidence="4" id="KW-1185">Reference proteome</keyword>
<dbReference type="InterPro" id="IPR032830">
    <property type="entry name" value="XPB/Ssl2_N"/>
</dbReference>
<keyword evidence="3" id="KW-0347">Helicase</keyword>
<reference evidence="3 4" key="1">
    <citation type="submission" date="2019-03" db="EMBL/GenBank/DDBJ databases">
        <title>Genomic Encyclopedia of Type Strains, Phase IV (KMG-IV): sequencing the most valuable type-strain genomes for metagenomic binning, comparative biology and taxonomic classification.</title>
        <authorList>
            <person name="Goeker M."/>
        </authorList>
    </citation>
    <scope>NUCLEOTIDE SEQUENCE [LARGE SCALE GENOMIC DNA]</scope>
    <source>
        <strain evidence="3 4">DSM 45765</strain>
    </source>
</reference>
<dbReference type="EMBL" id="SLXQ01000001">
    <property type="protein sequence ID" value="TCP56575.1"/>
    <property type="molecule type" value="Genomic_DNA"/>
</dbReference>
<comment type="caution">
    <text evidence="3">The sequence shown here is derived from an EMBL/GenBank/DDBJ whole genome shotgun (WGS) entry which is preliminary data.</text>
</comment>
<gene>
    <name evidence="3" type="ORF">EV191_101518</name>
</gene>
<feature type="domain" description="Helicase XPB/Ssl2 N-terminal" evidence="2">
    <location>
        <begin position="462"/>
        <end position="584"/>
    </location>
</feature>
<dbReference type="Pfam" id="PF13625">
    <property type="entry name" value="Helicase_C_3"/>
    <property type="match status" value="1"/>
</dbReference>
<keyword evidence="3" id="KW-0547">Nucleotide-binding</keyword>
<keyword evidence="3" id="KW-0378">Hydrolase</keyword>
<feature type="region of interest" description="Disordered" evidence="1">
    <location>
        <begin position="159"/>
        <end position="178"/>
    </location>
</feature>
<evidence type="ECO:0000259" key="2">
    <source>
        <dbReference type="Pfam" id="PF13625"/>
    </source>
</evidence>
<evidence type="ECO:0000313" key="4">
    <source>
        <dbReference type="Proteomes" id="UP000294911"/>
    </source>
</evidence>
<organism evidence="3 4">
    <name type="scientific">Tamaricihabitans halophyticus</name>
    <dbReference type="NCBI Taxonomy" id="1262583"/>
    <lineage>
        <taxon>Bacteria</taxon>
        <taxon>Bacillati</taxon>
        <taxon>Actinomycetota</taxon>
        <taxon>Actinomycetes</taxon>
        <taxon>Pseudonocardiales</taxon>
        <taxon>Pseudonocardiaceae</taxon>
        <taxon>Tamaricihabitans</taxon>
    </lineage>
</organism>
<name>A0A4R2RAX7_9PSEU</name>
<dbReference type="AlphaFoldDB" id="A0A4R2RAX7"/>
<accession>A0A4R2RAX7</accession>
<proteinExistence type="predicted"/>
<dbReference type="Proteomes" id="UP000294911">
    <property type="component" value="Unassembled WGS sequence"/>
</dbReference>
<keyword evidence="3" id="KW-0067">ATP-binding</keyword>
<sequence>MSGSSLAEWLRDQDDATLTELLRARQDLATPPPANSTILATRAGTAGSLARACAELHTRELAVLEALLLAEADREPVSEQRVSGYLGREVGTELARLRRLALVWGPDTALAVPPALAEVLGPYPAGLGRSAPALDPDTVAGLLTELAEPERRLLAALSAGPPIGQTKDASEPGSADEARTPVQRLLARGLLLHRDASTVELPREVGIALRGGRPFGNVELDEPRLHTNPHSTTGVDETAAGEAAELLRHVERLIEQWSATPPPVRKAGGVGVRELRKLAKELDVSESRAGLFVELAAGAGLLADSGEATPLWCPTTLADSWLASTPAQRWAVLAEAWLELPRLPGLADRQDQEKPLVPLAEELHRPLAPMGRRRTLVTLAELPAGTGVANTEQLVTLLSWWAPRKGGRLRDQIVRWTVAEGTALGVLALGALTSAGRALLDGDRAGAAQRMAEAMPDPVDHVLVQADLTVIAPGPLEPELAAMINTVAEVESAGSATVYRVGEASVRRALDAGYTAAELHELFRSRSRTPVPQSLSYLIDDVARRHGKLRGGAAASFLRSDDTVLIAEVLAHPTAADLGLRRIADTVVVSPLPLAEVLDGLRAAGFTPAAEGPDGRVVDLRPRGHRVPAKPRTTRRAAAPVTVTEEQATELVGQLRGGDHAQSSRRGRTARLPGGGGGAETADTVALLQEAAREQRSVWIGFVDSHGVASQRIVLPLRVGGGVLEGDDAKGSPGTRFPLHRITSVSLVED</sequence>
<dbReference type="GO" id="GO:0004386">
    <property type="term" value="F:helicase activity"/>
    <property type="evidence" value="ECO:0007669"/>
    <property type="project" value="UniProtKB-KW"/>
</dbReference>
<feature type="region of interest" description="Disordered" evidence="1">
    <location>
        <begin position="655"/>
        <end position="680"/>
    </location>
</feature>
<dbReference type="RefSeq" id="WP_132875156.1">
    <property type="nucleotide sequence ID" value="NZ_SLXQ01000001.1"/>
</dbReference>
<evidence type="ECO:0000313" key="3">
    <source>
        <dbReference type="EMBL" id="TCP56575.1"/>
    </source>
</evidence>
<dbReference type="OrthoDB" id="3415124at2"/>